<protein>
    <recommendedName>
        <fullName evidence="1">DUF234 domain-containing protein</fullName>
    </recommendedName>
</protein>
<feature type="domain" description="DUF234" evidence="1">
    <location>
        <begin position="140"/>
        <end position="224"/>
    </location>
</feature>
<name>X1IP82_9ZZZZ</name>
<feature type="non-terminal residue" evidence="2">
    <location>
        <position position="254"/>
    </location>
</feature>
<reference evidence="2" key="1">
    <citation type="journal article" date="2014" name="Front. Microbiol.">
        <title>High frequency of phylogenetically diverse reductive dehalogenase-homologous genes in deep subseafloor sedimentary metagenomes.</title>
        <authorList>
            <person name="Kawai M."/>
            <person name="Futagami T."/>
            <person name="Toyoda A."/>
            <person name="Takaki Y."/>
            <person name="Nishi S."/>
            <person name="Hori S."/>
            <person name="Arai W."/>
            <person name="Tsubouchi T."/>
            <person name="Morono Y."/>
            <person name="Uchiyama I."/>
            <person name="Ito T."/>
            <person name="Fujiyama A."/>
            <person name="Inagaki F."/>
            <person name="Takami H."/>
        </authorList>
    </citation>
    <scope>NUCLEOTIDE SEQUENCE</scope>
    <source>
        <strain evidence="2">Expedition CK06-06</strain>
    </source>
</reference>
<organism evidence="2">
    <name type="scientific">marine sediment metagenome</name>
    <dbReference type="NCBI Taxonomy" id="412755"/>
    <lineage>
        <taxon>unclassified sequences</taxon>
        <taxon>metagenomes</taxon>
        <taxon>ecological metagenomes</taxon>
    </lineage>
</organism>
<accession>X1IP82</accession>
<dbReference type="AlphaFoldDB" id="X1IP82"/>
<dbReference type="PANTHER" id="PTHR34704">
    <property type="entry name" value="ATPASE"/>
    <property type="match status" value="1"/>
</dbReference>
<comment type="caution">
    <text evidence="2">The sequence shown here is derived from an EMBL/GenBank/DDBJ whole genome shotgun (WGS) entry which is preliminary data.</text>
</comment>
<gene>
    <name evidence="2" type="ORF">S03H2_55837</name>
</gene>
<evidence type="ECO:0000313" key="2">
    <source>
        <dbReference type="EMBL" id="GAH83482.1"/>
    </source>
</evidence>
<dbReference type="PANTHER" id="PTHR34704:SF2">
    <property type="entry name" value="ATPASE"/>
    <property type="match status" value="1"/>
</dbReference>
<sequence length="254" mass="29030">DNGIHKPEQHLRLFSMFGTNPRFYEILLQFDLLKASAEEILEKSWLGLIGLFSDELNKMLLPELKKFSHVYSGLLSAMAKGIQDATEIANYAGINTTSLGNYLPFLIDALDLVYKEVPATEKPASKNSRYVIKDPFILFWYRYVERNRALLELGQTQRVIRQVMEDIPNLEGKVLEMVFREKILAKPPMEFDVAGSVFKNRDGIEIDFLLAAEKENHVHAYEIKRGDEIGYCYPVGDCILRKSHPLATLRTGSE</sequence>
<feature type="non-terminal residue" evidence="2">
    <location>
        <position position="1"/>
    </location>
</feature>
<dbReference type="EMBL" id="BARU01035703">
    <property type="protein sequence ID" value="GAH83482.1"/>
    <property type="molecule type" value="Genomic_DNA"/>
</dbReference>
<dbReference type="Pfam" id="PF03008">
    <property type="entry name" value="DUF234"/>
    <property type="match status" value="1"/>
</dbReference>
<evidence type="ECO:0000259" key="1">
    <source>
        <dbReference type="Pfam" id="PF03008"/>
    </source>
</evidence>
<dbReference type="InterPro" id="IPR004256">
    <property type="entry name" value="DUF234"/>
</dbReference>
<proteinExistence type="predicted"/>